<dbReference type="AlphaFoldDB" id="A0A067JEX7"/>
<keyword evidence="3" id="KW-1185">Reference proteome</keyword>
<dbReference type="STRING" id="180498.A0A067JEX7"/>
<accession>A0A067JEX7</accession>
<evidence type="ECO:0000256" key="1">
    <source>
        <dbReference type="SAM" id="Phobius"/>
    </source>
</evidence>
<dbReference type="EMBL" id="KK915447">
    <property type="protein sequence ID" value="KDP22387.1"/>
    <property type="molecule type" value="Genomic_DNA"/>
</dbReference>
<reference evidence="2 3" key="1">
    <citation type="journal article" date="2014" name="PLoS ONE">
        <title>Global Analysis of Gene Expression Profiles in Physic Nut (Jatropha curcas L.) Seedlings Exposed to Salt Stress.</title>
        <authorList>
            <person name="Zhang L."/>
            <person name="Zhang C."/>
            <person name="Wu P."/>
            <person name="Chen Y."/>
            <person name="Li M."/>
            <person name="Jiang H."/>
            <person name="Wu G."/>
        </authorList>
    </citation>
    <scope>NUCLEOTIDE SEQUENCE [LARGE SCALE GENOMIC DNA]</scope>
    <source>
        <strain evidence="3">cv. GZQX0401</strain>
        <tissue evidence="2">Young leaves</tissue>
    </source>
</reference>
<keyword evidence="1" id="KW-1133">Transmembrane helix</keyword>
<proteinExistence type="predicted"/>
<sequence length="128" mass="14350">MFDFTLELIARAASNSLIVFCFCNLIVVLILVGSKPGPNPHKKTQVPLLKVNNLNANRKQELLVAKHSVGGNNMLINFNQGSKFFREAPVAVNENGNGNHNDNDEFRRRVEEFIDKVNRGWKTESSLA</sequence>
<gene>
    <name evidence="2" type="ORF">JCGZ_26218</name>
</gene>
<feature type="transmembrane region" description="Helical" evidence="1">
    <location>
        <begin position="12"/>
        <end position="33"/>
    </location>
</feature>
<dbReference type="OrthoDB" id="1110706at2759"/>
<evidence type="ECO:0000313" key="2">
    <source>
        <dbReference type="EMBL" id="KDP22387.1"/>
    </source>
</evidence>
<dbReference type="Proteomes" id="UP000027138">
    <property type="component" value="Unassembled WGS sequence"/>
</dbReference>
<keyword evidence="1" id="KW-0812">Transmembrane</keyword>
<name>A0A067JEX7_JATCU</name>
<organism evidence="2 3">
    <name type="scientific">Jatropha curcas</name>
    <name type="common">Barbados nut</name>
    <dbReference type="NCBI Taxonomy" id="180498"/>
    <lineage>
        <taxon>Eukaryota</taxon>
        <taxon>Viridiplantae</taxon>
        <taxon>Streptophyta</taxon>
        <taxon>Embryophyta</taxon>
        <taxon>Tracheophyta</taxon>
        <taxon>Spermatophyta</taxon>
        <taxon>Magnoliopsida</taxon>
        <taxon>eudicotyledons</taxon>
        <taxon>Gunneridae</taxon>
        <taxon>Pentapetalae</taxon>
        <taxon>rosids</taxon>
        <taxon>fabids</taxon>
        <taxon>Malpighiales</taxon>
        <taxon>Euphorbiaceae</taxon>
        <taxon>Crotonoideae</taxon>
        <taxon>Jatropheae</taxon>
        <taxon>Jatropha</taxon>
    </lineage>
</organism>
<protein>
    <submittedName>
        <fullName evidence="2">Uncharacterized protein</fullName>
    </submittedName>
</protein>
<evidence type="ECO:0000313" key="3">
    <source>
        <dbReference type="Proteomes" id="UP000027138"/>
    </source>
</evidence>
<dbReference type="PANTHER" id="PTHR36595:SF1">
    <property type="entry name" value="TRANSMEMBRANE PROTEIN"/>
    <property type="match status" value="1"/>
</dbReference>
<keyword evidence="1" id="KW-0472">Membrane</keyword>
<dbReference type="PANTHER" id="PTHR36595">
    <property type="entry name" value="TRANSMEMBRANE PROTEIN"/>
    <property type="match status" value="1"/>
</dbReference>